<dbReference type="EMBL" id="LR778301">
    <property type="protein sequence ID" value="CAB1368166.1"/>
    <property type="molecule type" value="Genomic_DNA"/>
</dbReference>
<accession>A0A6S6XQC2</accession>
<reference evidence="1 2" key="1">
    <citation type="submission" date="2020-03" db="EMBL/GenBank/DDBJ databases">
        <authorList>
            <consortium name="Genoscope - CEA"/>
            <person name="William W."/>
        </authorList>
    </citation>
    <scope>NUCLEOTIDE SEQUENCE [LARGE SCALE GENOMIC DNA]</scope>
    <source>
        <strain evidence="2">DSM 16959</strain>
    </source>
</reference>
<proteinExistence type="predicted"/>
<sequence>MSIITVGIDLAKNIFAVHGVDDNGKVVLVKPKVARDKLLELVRRLR</sequence>
<dbReference type="KEGG" id="doe:DENOEST_1001"/>
<dbReference type="Proteomes" id="UP000515733">
    <property type="component" value="Chromosome"/>
</dbReference>
<protein>
    <recommendedName>
        <fullName evidence="3">Transposase</fullName>
    </recommendedName>
</protein>
<evidence type="ECO:0000313" key="2">
    <source>
        <dbReference type="Proteomes" id="UP000515733"/>
    </source>
</evidence>
<evidence type="ECO:0008006" key="3">
    <source>
        <dbReference type="Google" id="ProtNLM"/>
    </source>
</evidence>
<dbReference type="AlphaFoldDB" id="A0A6S6XQC2"/>
<evidence type="ECO:0000313" key="1">
    <source>
        <dbReference type="EMBL" id="CAB1368166.1"/>
    </source>
</evidence>
<keyword evidence="2" id="KW-1185">Reference proteome</keyword>
<organism evidence="1 2">
    <name type="scientific">Denitratisoma oestradiolicum</name>
    <dbReference type="NCBI Taxonomy" id="311182"/>
    <lineage>
        <taxon>Bacteria</taxon>
        <taxon>Pseudomonadati</taxon>
        <taxon>Pseudomonadota</taxon>
        <taxon>Betaproteobacteria</taxon>
        <taxon>Nitrosomonadales</taxon>
        <taxon>Sterolibacteriaceae</taxon>
        <taxon>Denitratisoma</taxon>
    </lineage>
</organism>
<name>A0A6S6XQC2_9PROT</name>
<gene>
    <name evidence="1" type="ORF">DENOEST_1001</name>
</gene>